<evidence type="ECO:0000313" key="1">
    <source>
        <dbReference type="EMBL" id="KAL1621698.1"/>
    </source>
</evidence>
<proteinExistence type="predicted"/>
<organism evidence="1 2">
    <name type="scientific">Neofusicoccum ribis</name>
    <dbReference type="NCBI Taxonomy" id="45134"/>
    <lineage>
        <taxon>Eukaryota</taxon>
        <taxon>Fungi</taxon>
        <taxon>Dikarya</taxon>
        <taxon>Ascomycota</taxon>
        <taxon>Pezizomycotina</taxon>
        <taxon>Dothideomycetes</taxon>
        <taxon>Dothideomycetes incertae sedis</taxon>
        <taxon>Botryosphaeriales</taxon>
        <taxon>Botryosphaeriaceae</taxon>
        <taxon>Neofusicoccum</taxon>
    </lineage>
</organism>
<dbReference type="EMBL" id="JAJVDC020000147">
    <property type="protein sequence ID" value="KAL1621698.1"/>
    <property type="molecule type" value="Genomic_DNA"/>
</dbReference>
<reference evidence="1 2" key="1">
    <citation type="submission" date="2024-02" db="EMBL/GenBank/DDBJ databases">
        <title>De novo assembly and annotation of 12 fungi associated with fruit tree decline syndrome in Ontario, Canada.</title>
        <authorList>
            <person name="Sulman M."/>
            <person name="Ellouze W."/>
            <person name="Ilyukhin E."/>
        </authorList>
    </citation>
    <scope>NUCLEOTIDE SEQUENCE [LARGE SCALE GENOMIC DNA]</scope>
    <source>
        <strain evidence="1 2">M1-105</strain>
    </source>
</reference>
<name>A0ABR3SIB8_9PEZI</name>
<evidence type="ECO:0000313" key="2">
    <source>
        <dbReference type="Proteomes" id="UP001521116"/>
    </source>
</evidence>
<keyword evidence="2" id="KW-1185">Reference proteome</keyword>
<evidence type="ECO:0008006" key="3">
    <source>
        <dbReference type="Google" id="ProtNLM"/>
    </source>
</evidence>
<gene>
    <name evidence="1" type="ORF">SLS56_009096</name>
</gene>
<comment type="caution">
    <text evidence="1">The sequence shown here is derived from an EMBL/GenBank/DDBJ whole genome shotgun (WGS) entry which is preliminary data.</text>
</comment>
<sequence>MKYAIIFAVSLSAVAARPTRHHLFRREVPQEHSHEQFLRTVNTNLKLDNPDNIQDAVFGLLGNAAASAGQGNIADTDCLQQATADQAFTNAKAVGDVDGMTAALVYRALERNTGAVGQASVACTAIQATNPEIAALTQHQDPASSGAAETNKNITLELAKQIASIGGDPRVALKSGTFKPGQVGDTTGAGNSCDDANDAVGCIFSQNLLVEDASADEINAAVADVTASGAAAAGSSTAAAAADQCADAAAADASAGAANVNATAASAAGSSNLDLGTATNPTVVFGAGFDGRKEDSFEPADKTEFTHGSAQNIKVISDFICGQLQTKFKASTAAVDACNQGATAAQAQTGQAAADAFNAALGF</sequence>
<dbReference type="Proteomes" id="UP001521116">
    <property type="component" value="Unassembled WGS sequence"/>
</dbReference>
<protein>
    <recommendedName>
        <fullName evidence="3">Cell wall protein</fullName>
    </recommendedName>
</protein>
<accession>A0ABR3SIB8</accession>